<dbReference type="GO" id="GO:0043005">
    <property type="term" value="C:neuron projection"/>
    <property type="evidence" value="ECO:0007669"/>
    <property type="project" value="TreeGrafter"/>
</dbReference>
<feature type="signal peptide" evidence="5">
    <location>
        <begin position="1"/>
        <end position="23"/>
    </location>
</feature>
<evidence type="ECO:0000256" key="2">
    <source>
        <dbReference type="ARBA" id="ARBA00022737"/>
    </source>
</evidence>
<keyword evidence="4" id="KW-0393">Immunoglobulin domain</keyword>
<evidence type="ECO:0000313" key="7">
    <source>
        <dbReference type="Proteomes" id="UP000829291"/>
    </source>
</evidence>
<evidence type="ECO:0000259" key="6">
    <source>
        <dbReference type="PROSITE" id="PS50835"/>
    </source>
</evidence>
<dbReference type="Pfam" id="PF13927">
    <property type="entry name" value="Ig_3"/>
    <property type="match status" value="2"/>
</dbReference>
<protein>
    <submittedName>
        <fullName evidence="8">Limbic system-associated membrane protein isoform X2</fullName>
    </submittedName>
</protein>
<feature type="chain" id="PRO_5027062023" evidence="5">
    <location>
        <begin position="24"/>
        <end position="472"/>
    </location>
</feature>
<dbReference type="InterPro" id="IPR051170">
    <property type="entry name" value="Neural/epithelial_adhesion"/>
</dbReference>
<evidence type="ECO:0000256" key="4">
    <source>
        <dbReference type="ARBA" id="ARBA00023319"/>
    </source>
</evidence>
<dbReference type="PANTHER" id="PTHR12231">
    <property type="entry name" value="CTX-RELATED TYPE I TRANSMEMBRANE PROTEIN"/>
    <property type="match status" value="1"/>
</dbReference>
<evidence type="ECO:0000256" key="5">
    <source>
        <dbReference type="SAM" id="SignalP"/>
    </source>
</evidence>
<evidence type="ECO:0000256" key="1">
    <source>
        <dbReference type="ARBA" id="ARBA00022729"/>
    </source>
</evidence>
<dbReference type="FunFam" id="2.60.40.10:FF:000032">
    <property type="entry name" value="palladin isoform X1"/>
    <property type="match status" value="1"/>
</dbReference>
<dbReference type="GO" id="GO:0030154">
    <property type="term" value="P:cell differentiation"/>
    <property type="evidence" value="ECO:0007669"/>
    <property type="project" value="UniProtKB-ARBA"/>
</dbReference>
<feature type="domain" description="Ig-like" evidence="6">
    <location>
        <begin position="151"/>
        <end position="233"/>
    </location>
</feature>
<gene>
    <name evidence="8" type="primary">LOC107224927</name>
</gene>
<dbReference type="RefSeq" id="XP_015520670.1">
    <property type="nucleotide sequence ID" value="XM_015665184.2"/>
</dbReference>
<sequence length="472" mass="52385">MKSIVQVAALFTLLFIAPGGCRPETGDAYLDDADYADETNSQPDPGPSVSSEILTKPLALRVHVGDTVILPCNVSNSENVLIAWYKDRDVIYFGDNPYTAEPDRIKLEGNGSLVVNDFKQSDESDNYKCIITDTNEKISHSVRIYVPPATPTTAATHTGKLIVKPGEYTVVQRPNTNVTLSCFADWEPKPKLITWSFQGKRLTSDEFPPDGSNYTVRNVAMETIGLYQCLAGNKVGKINVLIKHAPRVEVEHKRIHAAVGTESEIKCTVHAYPMAEVVWIRNGMKITNGKNKSRIPISALEANYTLAISRTMEDDFGNYTCRATNKMGTANATVELTGTPAEAKFYGLDSAPDKVTPILKWIVNSHAPILEYELNYRQRGEDTWKTVTPKVTEAASGTPYILEYPLEGVEQGSYETVLYARNQYGWSPRDSKIHEFWSGESVSGGETARHQFLVFSRLLILAASLHVYTTYL</sequence>
<dbReference type="Gene3D" id="2.60.40.10">
    <property type="entry name" value="Immunoglobulins"/>
    <property type="match status" value="4"/>
</dbReference>
<accession>A0A6J0C2D1</accession>
<dbReference type="SUPFAM" id="SSF49265">
    <property type="entry name" value="Fibronectin type III"/>
    <property type="match status" value="1"/>
</dbReference>
<dbReference type="InterPro" id="IPR003598">
    <property type="entry name" value="Ig_sub2"/>
</dbReference>
<name>A0A6J0C2D1_NEOLC</name>
<organism evidence="8">
    <name type="scientific">Neodiprion lecontei</name>
    <name type="common">Redheaded pine sawfly</name>
    <dbReference type="NCBI Taxonomy" id="441921"/>
    <lineage>
        <taxon>Eukaryota</taxon>
        <taxon>Metazoa</taxon>
        <taxon>Ecdysozoa</taxon>
        <taxon>Arthropoda</taxon>
        <taxon>Hexapoda</taxon>
        <taxon>Insecta</taxon>
        <taxon>Pterygota</taxon>
        <taxon>Neoptera</taxon>
        <taxon>Endopterygota</taxon>
        <taxon>Hymenoptera</taxon>
        <taxon>Tenthredinoidea</taxon>
        <taxon>Diprionidae</taxon>
        <taxon>Diprioninae</taxon>
        <taxon>Neodiprion</taxon>
    </lineage>
</organism>
<dbReference type="SUPFAM" id="SSF48726">
    <property type="entry name" value="Immunoglobulin"/>
    <property type="match status" value="3"/>
</dbReference>
<dbReference type="InterPro" id="IPR003599">
    <property type="entry name" value="Ig_sub"/>
</dbReference>
<dbReference type="OrthoDB" id="6159398at2759"/>
<feature type="domain" description="Ig-like" evidence="6">
    <location>
        <begin position="47"/>
        <end position="139"/>
    </location>
</feature>
<dbReference type="PANTHER" id="PTHR12231:SF253">
    <property type="entry name" value="DPR-INTERACTING PROTEIN ETA, ISOFORM B-RELATED"/>
    <property type="match status" value="1"/>
</dbReference>
<dbReference type="Proteomes" id="UP000829291">
    <property type="component" value="Chromosome 7"/>
</dbReference>
<dbReference type="PROSITE" id="PS50835">
    <property type="entry name" value="IG_LIKE"/>
    <property type="match status" value="3"/>
</dbReference>
<dbReference type="CDD" id="cd00063">
    <property type="entry name" value="FN3"/>
    <property type="match status" value="1"/>
</dbReference>
<dbReference type="InterPro" id="IPR036179">
    <property type="entry name" value="Ig-like_dom_sf"/>
</dbReference>
<evidence type="ECO:0000313" key="8">
    <source>
        <dbReference type="RefSeq" id="XP_015520670.1"/>
    </source>
</evidence>
<dbReference type="AlphaFoldDB" id="A0A6J0C2D1"/>
<reference evidence="8" key="1">
    <citation type="submission" date="2025-08" db="UniProtKB">
        <authorList>
            <consortium name="RefSeq"/>
        </authorList>
    </citation>
    <scope>IDENTIFICATION</scope>
    <source>
        <tissue evidence="8">Thorax and Abdomen</tissue>
    </source>
</reference>
<dbReference type="InterPro" id="IPR036116">
    <property type="entry name" value="FN3_sf"/>
</dbReference>
<dbReference type="GO" id="GO:0009653">
    <property type="term" value="P:anatomical structure morphogenesis"/>
    <property type="evidence" value="ECO:0007669"/>
    <property type="project" value="UniProtKB-ARBA"/>
</dbReference>
<dbReference type="Pfam" id="PF07679">
    <property type="entry name" value="I-set"/>
    <property type="match status" value="1"/>
</dbReference>
<keyword evidence="3" id="KW-1015">Disulfide bond</keyword>
<evidence type="ECO:0000256" key="3">
    <source>
        <dbReference type="ARBA" id="ARBA00023157"/>
    </source>
</evidence>
<dbReference type="InterPro" id="IPR013098">
    <property type="entry name" value="Ig_I-set"/>
</dbReference>
<keyword evidence="7" id="KW-1185">Reference proteome</keyword>
<dbReference type="SMART" id="SM00409">
    <property type="entry name" value="IG"/>
    <property type="match status" value="3"/>
</dbReference>
<dbReference type="InterPro" id="IPR013783">
    <property type="entry name" value="Ig-like_fold"/>
</dbReference>
<dbReference type="GeneID" id="107224927"/>
<dbReference type="InterPro" id="IPR007110">
    <property type="entry name" value="Ig-like_dom"/>
</dbReference>
<keyword evidence="2" id="KW-0677">Repeat</keyword>
<keyword evidence="1 5" id="KW-0732">Signal</keyword>
<dbReference type="SMART" id="SM00408">
    <property type="entry name" value="IGc2"/>
    <property type="match status" value="3"/>
</dbReference>
<proteinExistence type="predicted"/>
<feature type="domain" description="Ig-like" evidence="6">
    <location>
        <begin position="246"/>
        <end position="337"/>
    </location>
</feature>
<dbReference type="InterPro" id="IPR003961">
    <property type="entry name" value="FN3_dom"/>
</dbReference>